<protein>
    <submittedName>
        <fullName evidence="8">Isoleucyl-tRNA synthetase</fullName>
        <ecNumber evidence="8">6.1.1.5</ecNumber>
    </submittedName>
</protein>
<gene>
    <name evidence="8" type="primary">ileS_4</name>
    <name evidence="8" type="ORF">NCTC11872_01930</name>
</gene>
<name>A0A2X1PMY0_HAEIF</name>
<comment type="catalytic activity">
    <reaction evidence="6">
        <text>tRNA(Ile) + L-isoleucine + ATP = L-isoleucyl-tRNA(Ile) + AMP + diphosphate</text>
        <dbReference type="Rhea" id="RHEA:11060"/>
        <dbReference type="Rhea" id="RHEA-COMP:9666"/>
        <dbReference type="Rhea" id="RHEA-COMP:9695"/>
        <dbReference type="ChEBI" id="CHEBI:30616"/>
        <dbReference type="ChEBI" id="CHEBI:33019"/>
        <dbReference type="ChEBI" id="CHEBI:58045"/>
        <dbReference type="ChEBI" id="CHEBI:78442"/>
        <dbReference type="ChEBI" id="CHEBI:78528"/>
        <dbReference type="ChEBI" id="CHEBI:456215"/>
        <dbReference type="EC" id="6.1.1.5"/>
    </reaction>
</comment>
<dbReference type="GO" id="GO:0005524">
    <property type="term" value="F:ATP binding"/>
    <property type="evidence" value="ECO:0007669"/>
    <property type="project" value="UniProtKB-KW"/>
</dbReference>
<dbReference type="Proteomes" id="UP000249936">
    <property type="component" value="Unassembled WGS sequence"/>
</dbReference>
<dbReference type="SUPFAM" id="SSF50677">
    <property type="entry name" value="ValRS/IleRS/LeuRS editing domain"/>
    <property type="match status" value="1"/>
</dbReference>
<keyword evidence="3" id="KW-0067">ATP-binding</keyword>
<evidence type="ECO:0000256" key="3">
    <source>
        <dbReference type="ARBA" id="ARBA00022840"/>
    </source>
</evidence>
<dbReference type="GO" id="GO:0005829">
    <property type="term" value="C:cytosol"/>
    <property type="evidence" value="ECO:0007669"/>
    <property type="project" value="TreeGrafter"/>
</dbReference>
<evidence type="ECO:0000256" key="6">
    <source>
        <dbReference type="ARBA" id="ARBA00048359"/>
    </source>
</evidence>
<dbReference type="InterPro" id="IPR009008">
    <property type="entry name" value="Val/Leu/Ile-tRNA-synth_edit"/>
</dbReference>
<dbReference type="PANTHER" id="PTHR42765:SF1">
    <property type="entry name" value="ISOLEUCINE--TRNA LIGASE, MITOCHONDRIAL"/>
    <property type="match status" value="1"/>
</dbReference>
<dbReference type="EC" id="6.1.1.5" evidence="8"/>
<dbReference type="GO" id="GO:0004822">
    <property type="term" value="F:isoleucine-tRNA ligase activity"/>
    <property type="evidence" value="ECO:0007669"/>
    <property type="project" value="UniProtKB-EC"/>
</dbReference>
<dbReference type="AlphaFoldDB" id="A0A2X1PMY0"/>
<evidence type="ECO:0000256" key="5">
    <source>
        <dbReference type="ARBA" id="ARBA00023146"/>
    </source>
</evidence>
<accession>A0A2X1PMY0</accession>
<evidence type="ECO:0000256" key="1">
    <source>
        <dbReference type="ARBA" id="ARBA00022598"/>
    </source>
</evidence>
<dbReference type="InterPro" id="IPR025709">
    <property type="entry name" value="Leu_tRNA-synth_edit"/>
</dbReference>
<dbReference type="EMBL" id="UASK01000006">
    <property type="protein sequence ID" value="SPX42299.1"/>
    <property type="molecule type" value="Genomic_DNA"/>
</dbReference>
<dbReference type="Gene3D" id="3.90.740.10">
    <property type="entry name" value="Valyl/Leucyl/Isoleucyl-tRNA synthetase, editing domain"/>
    <property type="match status" value="1"/>
</dbReference>
<evidence type="ECO:0000256" key="2">
    <source>
        <dbReference type="ARBA" id="ARBA00022741"/>
    </source>
</evidence>
<dbReference type="GO" id="GO:0002161">
    <property type="term" value="F:aminoacyl-tRNA deacylase activity"/>
    <property type="evidence" value="ECO:0007669"/>
    <property type="project" value="InterPro"/>
</dbReference>
<evidence type="ECO:0000256" key="4">
    <source>
        <dbReference type="ARBA" id="ARBA00022917"/>
    </source>
</evidence>
<sequence>MAEAEVEYEDKVSPSIYVRFPAVSAVEIEEKFNAVSKGQGKLSAVIWTTTPWTMPSNRAIAVNAELEYNLVQLGDERVILAAELVESVAKAVGVEQVEILGSVKGQALELVRFNHPFYDFTVPVILGDHVTTDGGTGLVHTAPDHGLDDFVVGKQYDLPMAGLVSNDGKFISTTEFFAGKGVFEANPLVIEKLQEVG</sequence>
<proteinExistence type="predicted"/>
<evidence type="ECO:0000313" key="9">
    <source>
        <dbReference type="Proteomes" id="UP000249936"/>
    </source>
</evidence>
<organism evidence="8 9">
    <name type="scientific">Haemophilus influenzae</name>
    <dbReference type="NCBI Taxonomy" id="727"/>
    <lineage>
        <taxon>Bacteria</taxon>
        <taxon>Pseudomonadati</taxon>
        <taxon>Pseudomonadota</taxon>
        <taxon>Gammaproteobacteria</taxon>
        <taxon>Pasteurellales</taxon>
        <taxon>Pasteurellaceae</taxon>
        <taxon>Haemophilus</taxon>
    </lineage>
</organism>
<dbReference type="Pfam" id="PF13603">
    <property type="entry name" value="tRNA-synt_1_2"/>
    <property type="match status" value="1"/>
</dbReference>
<evidence type="ECO:0000259" key="7">
    <source>
        <dbReference type="Pfam" id="PF13603"/>
    </source>
</evidence>
<keyword evidence="2" id="KW-0547">Nucleotide-binding</keyword>
<dbReference type="FunFam" id="3.90.740.10:FF:000002">
    <property type="entry name" value="Isoleucine--tRNA ligase"/>
    <property type="match status" value="1"/>
</dbReference>
<dbReference type="GO" id="GO:0006428">
    <property type="term" value="P:isoleucyl-tRNA aminoacylation"/>
    <property type="evidence" value="ECO:0007669"/>
    <property type="project" value="TreeGrafter"/>
</dbReference>
<dbReference type="InterPro" id="IPR050081">
    <property type="entry name" value="Ile-tRNA_ligase"/>
</dbReference>
<keyword evidence="5 8" id="KW-0030">Aminoacyl-tRNA synthetase</keyword>
<feature type="domain" description="Leucyl-tRNA synthetase editing" evidence="7">
    <location>
        <begin position="46"/>
        <end position="169"/>
    </location>
</feature>
<keyword evidence="1 8" id="KW-0436">Ligase</keyword>
<keyword evidence="4" id="KW-0648">Protein biosynthesis</keyword>
<reference evidence="8 9" key="1">
    <citation type="submission" date="2018-06" db="EMBL/GenBank/DDBJ databases">
        <authorList>
            <consortium name="Pathogen Informatics"/>
            <person name="Doyle S."/>
        </authorList>
    </citation>
    <scope>NUCLEOTIDE SEQUENCE [LARGE SCALE GENOMIC DNA]</scope>
    <source>
        <strain evidence="8 9">NCTC11872</strain>
    </source>
</reference>
<evidence type="ECO:0000313" key="8">
    <source>
        <dbReference type="EMBL" id="SPX42299.1"/>
    </source>
</evidence>
<dbReference type="PANTHER" id="PTHR42765">
    <property type="entry name" value="SOLEUCYL-TRNA SYNTHETASE"/>
    <property type="match status" value="1"/>
</dbReference>